<keyword evidence="2" id="KW-1015">Disulfide bond</keyword>
<evidence type="ECO:0000256" key="3">
    <source>
        <dbReference type="RuleBase" id="RU364104"/>
    </source>
</evidence>
<dbReference type="STRING" id="759272.G0SBK6"/>
<evidence type="ECO:0000313" key="4">
    <source>
        <dbReference type="EMBL" id="EGS18782.1"/>
    </source>
</evidence>
<keyword evidence="3" id="KW-0496">Mitochondrion</keyword>
<keyword evidence="3" id="KW-0472">Membrane</keyword>
<comment type="subcellular location">
    <subcellularLocation>
        <location evidence="3">Mitochondrion inner membrane</location>
    </subcellularLocation>
</comment>
<dbReference type="EMBL" id="GL988045">
    <property type="protein sequence ID" value="EGS18782.1"/>
    <property type="molecule type" value="Genomic_DNA"/>
</dbReference>
<dbReference type="InterPro" id="IPR013892">
    <property type="entry name" value="Cyt_c_biogenesis_Cmc1-like"/>
</dbReference>
<proteinExistence type="inferred from homology"/>
<dbReference type="OMA" id="PYNANCE"/>
<accession>G0SBK6</accession>
<gene>
    <name evidence="4" type="ORF">CTHT_0053920</name>
</gene>
<protein>
    <recommendedName>
        <fullName evidence="3">COX assembly mitochondrial protein</fullName>
    </recommendedName>
</protein>
<comment type="similarity">
    <text evidence="1 3">Belongs to the CMC family.</text>
</comment>
<dbReference type="RefSeq" id="XP_006695727.1">
    <property type="nucleotide sequence ID" value="XM_006695664.1"/>
</dbReference>
<dbReference type="HOGENOM" id="CLU_169286_3_0_1"/>
<dbReference type="eggNOG" id="ENOG502SBZE">
    <property type="taxonomic scope" value="Eukaryota"/>
</dbReference>
<sequence>MHPLLHTKDNIGCEDLMNALEECHARGFLWKAIGMCSDTKKQLIDCLKVERAKSQTANRTSVEDKKARIRAKWKEIDENS</sequence>
<dbReference type="Pfam" id="PF08583">
    <property type="entry name" value="Cmc1"/>
    <property type="match status" value="1"/>
</dbReference>
<keyword evidence="3" id="KW-0999">Mitochondrion inner membrane</keyword>
<dbReference type="Proteomes" id="UP000008066">
    <property type="component" value="Unassembled WGS sequence"/>
</dbReference>
<evidence type="ECO:0000313" key="5">
    <source>
        <dbReference type="Proteomes" id="UP000008066"/>
    </source>
</evidence>
<comment type="function">
    <text evidence="3">Required for mitochondrial cytochrome c oxidase (COX) assembly and respiration.</text>
</comment>
<organism evidence="5">
    <name type="scientific">Chaetomium thermophilum (strain DSM 1495 / CBS 144.50 / IMI 039719)</name>
    <name type="common">Thermochaetoides thermophila</name>
    <dbReference type="NCBI Taxonomy" id="759272"/>
    <lineage>
        <taxon>Eukaryota</taxon>
        <taxon>Fungi</taxon>
        <taxon>Dikarya</taxon>
        <taxon>Ascomycota</taxon>
        <taxon>Pezizomycotina</taxon>
        <taxon>Sordariomycetes</taxon>
        <taxon>Sordariomycetidae</taxon>
        <taxon>Sordariales</taxon>
        <taxon>Chaetomiaceae</taxon>
        <taxon>Thermochaetoides</taxon>
    </lineage>
</organism>
<name>G0SBK6_CHATD</name>
<dbReference type="KEGG" id="cthr:CTHT_0053920"/>
<evidence type="ECO:0000256" key="1">
    <source>
        <dbReference type="ARBA" id="ARBA00007347"/>
    </source>
</evidence>
<keyword evidence="3" id="KW-0143">Chaperone</keyword>
<dbReference type="OrthoDB" id="532630at2759"/>
<dbReference type="GO" id="GO:0005743">
    <property type="term" value="C:mitochondrial inner membrane"/>
    <property type="evidence" value="ECO:0007669"/>
    <property type="project" value="UniProtKB-SubCell"/>
</dbReference>
<reference evidence="4 5" key="1">
    <citation type="journal article" date="2011" name="Cell">
        <title>Insight into structure and assembly of the nuclear pore complex by utilizing the genome of a eukaryotic thermophile.</title>
        <authorList>
            <person name="Amlacher S."/>
            <person name="Sarges P."/>
            <person name="Flemming D."/>
            <person name="van Noort V."/>
            <person name="Kunze R."/>
            <person name="Devos D.P."/>
            <person name="Arumugam M."/>
            <person name="Bork P."/>
            <person name="Hurt E."/>
        </authorList>
    </citation>
    <scope>NUCLEOTIDE SEQUENCE [LARGE SCALE GENOMIC DNA]</scope>
    <source>
        <strain evidence="5">DSM 1495 / CBS 144.50 / IMI 039719</strain>
    </source>
</reference>
<dbReference type="GeneID" id="18259430"/>
<evidence type="ECO:0000256" key="2">
    <source>
        <dbReference type="ARBA" id="ARBA00023157"/>
    </source>
</evidence>
<dbReference type="AlphaFoldDB" id="G0SBK6"/>
<keyword evidence="5" id="KW-1185">Reference proteome</keyword>